<dbReference type="SUPFAM" id="SSF161098">
    <property type="entry name" value="MetI-like"/>
    <property type="match status" value="1"/>
</dbReference>
<dbReference type="RefSeq" id="WP_140008073.1">
    <property type="nucleotide sequence ID" value="NZ_JBHMDG010000008.1"/>
</dbReference>
<feature type="transmembrane region" description="Helical" evidence="11">
    <location>
        <begin position="238"/>
        <end position="262"/>
    </location>
</feature>
<keyword evidence="15" id="KW-1185">Reference proteome</keyword>
<evidence type="ECO:0000259" key="13">
    <source>
        <dbReference type="PROSITE" id="PS50928"/>
    </source>
</evidence>
<dbReference type="InterPro" id="IPR050388">
    <property type="entry name" value="ABC_Ni/Peptide_Import"/>
</dbReference>
<feature type="transmembrane region" description="Helical" evidence="11">
    <location>
        <begin position="195"/>
        <end position="218"/>
    </location>
</feature>
<dbReference type="NCBIfam" id="TIGR01727">
    <property type="entry name" value="oligo_HPY"/>
    <property type="match status" value="1"/>
</dbReference>
<accession>A0ABV5K7P1</accession>
<proteinExistence type="inferred from homology"/>
<evidence type="ECO:0000256" key="9">
    <source>
        <dbReference type="ARBA" id="ARBA00022989"/>
    </source>
</evidence>
<feature type="transmembrane region" description="Helical" evidence="11">
    <location>
        <begin position="80"/>
        <end position="102"/>
    </location>
</feature>
<evidence type="ECO:0000256" key="5">
    <source>
        <dbReference type="ARBA" id="ARBA00022475"/>
    </source>
</evidence>
<sequence>MARRWSRVLRTPLGLTASVLVLAVLLLAVAAPVLWSGRADAVDTDHILTGPSAQHWAGTDSLGRDILFRSLVAGRLSVELALLATGIGVVAGLLLGTAPLLVGRRLGRLVTTAVNIAVAFPGLLLALFFAVVFGVGATGAVLAIGLASAPSFARLVETLVAGVAALDYVSAARVAGVGRLRVLTRHVLPNIAEPLVVNATIAAGGALLAFAGLSFLGLGVQGPAYDWGRLLFEGVGTIYVNPAAALAPGLAVLLAGLALNLFGEVVAKGLGVTTVGGLPVPASTDQHPAADRPGAARGEHLAMAPSDLVLDVRDLRVSFPGPVGPVRCVRGVTFSVRHGEALGLVGESGSGKSLTALAVAQLIEEPGRVEASRLEFRGADLRAGARAHRHLLGTSMAMVFQDPMSSFNPTRRIGGQLAEVARHHQGMTRSDALARAVDRLRAVRVPEPERRASQYPHEFSGGMRQRAMIGMGIMGSPALIIADEPTTALDVTVQQQVLDLLQAIREEDDVALVLISHDVTVVREVCDRVLVMYAGRIVEDLPAARLRGGARHPYTRALVAAVPDMETDLDQPLAVVPGRPVDPVDVPAGCAFAARCPLADDHCRTVDPPLETAPDGSQVACWKPGVPMALDEATGEITGEVTGDREAVDAP</sequence>
<dbReference type="InterPro" id="IPR017871">
    <property type="entry name" value="ABC_transporter-like_CS"/>
</dbReference>
<dbReference type="Pfam" id="PF08352">
    <property type="entry name" value="oligo_HPY"/>
    <property type="match status" value="1"/>
</dbReference>
<dbReference type="SMART" id="SM00382">
    <property type="entry name" value="AAA"/>
    <property type="match status" value="1"/>
</dbReference>
<feature type="domain" description="ABC transmembrane type-1" evidence="13">
    <location>
        <begin position="74"/>
        <end position="263"/>
    </location>
</feature>
<evidence type="ECO:0000256" key="2">
    <source>
        <dbReference type="ARBA" id="ARBA00004202"/>
    </source>
</evidence>
<dbReference type="PROSITE" id="PS50893">
    <property type="entry name" value="ABC_TRANSPORTER_2"/>
    <property type="match status" value="1"/>
</dbReference>
<evidence type="ECO:0000256" key="11">
    <source>
        <dbReference type="RuleBase" id="RU363032"/>
    </source>
</evidence>
<dbReference type="InterPro" id="IPR000515">
    <property type="entry name" value="MetI-like"/>
</dbReference>
<evidence type="ECO:0000256" key="1">
    <source>
        <dbReference type="ARBA" id="ARBA00004141"/>
    </source>
</evidence>
<evidence type="ECO:0000256" key="4">
    <source>
        <dbReference type="ARBA" id="ARBA00022448"/>
    </source>
</evidence>
<feature type="transmembrane region" description="Helical" evidence="11">
    <location>
        <begin position="114"/>
        <end position="146"/>
    </location>
</feature>
<dbReference type="Pfam" id="PF00528">
    <property type="entry name" value="BPD_transp_1"/>
    <property type="match status" value="1"/>
</dbReference>
<dbReference type="PANTHER" id="PTHR43297">
    <property type="entry name" value="OLIGOPEPTIDE TRANSPORT ATP-BINDING PROTEIN APPD"/>
    <property type="match status" value="1"/>
</dbReference>
<keyword evidence="7" id="KW-0547">Nucleotide-binding</keyword>
<dbReference type="Gene3D" id="1.10.3720.10">
    <property type="entry name" value="MetI-like"/>
    <property type="match status" value="1"/>
</dbReference>
<dbReference type="PROSITE" id="PS50928">
    <property type="entry name" value="ABC_TM1"/>
    <property type="match status" value="1"/>
</dbReference>
<keyword evidence="10 11" id="KW-0472">Membrane</keyword>
<comment type="similarity">
    <text evidence="11">Belongs to the binding-protein-dependent transport system permease family.</text>
</comment>
<dbReference type="CDD" id="cd06261">
    <property type="entry name" value="TM_PBP2"/>
    <property type="match status" value="1"/>
</dbReference>
<evidence type="ECO:0000313" key="15">
    <source>
        <dbReference type="Proteomes" id="UP001589750"/>
    </source>
</evidence>
<keyword evidence="8" id="KW-0067">ATP-binding</keyword>
<evidence type="ECO:0000256" key="6">
    <source>
        <dbReference type="ARBA" id="ARBA00022692"/>
    </source>
</evidence>
<dbReference type="InterPro" id="IPR003439">
    <property type="entry name" value="ABC_transporter-like_ATP-bd"/>
</dbReference>
<dbReference type="PROSITE" id="PS00211">
    <property type="entry name" value="ABC_TRANSPORTER_1"/>
    <property type="match status" value="1"/>
</dbReference>
<comment type="caution">
    <text evidence="14">The sequence shown here is derived from an EMBL/GenBank/DDBJ whole genome shotgun (WGS) entry which is preliminary data.</text>
</comment>
<name>A0ABV5K7P1_9ACTN</name>
<reference evidence="14 15" key="1">
    <citation type="submission" date="2024-09" db="EMBL/GenBank/DDBJ databases">
        <authorList>
            <person name="Sun Q."/>
            <person name="Mori K."/>
        </authorList>
    </citation>
    <scope>NUCLEOTIDE SEQUENCE [LARGE SCALE GENOMIC DNA]</scope>
    <source>
        <strain evidence="14 15">JCM 9626</strain>
    </source>
</reference>
<dbReference type="SUPFAM" id="SSF52540">
    <property type="entry name" value="P-loop containing nucleoside triphosphate hydrolases"/>
    <property type="match status" value="1"/>
</dbReference>
<dbReference type="InterPro" id="IPR035906">
    <property type="entry name" value="MetI-like_sf"/>
</dbReference>
<dbReference type="InterPro" id="IPR003593">
    <property type="entry name" value="AAA+_ATPase"/>
</dbReference>
<keyword evidence="9 11" id="KW-1133">Transmembrane helix</keyword>
<dbReference type="Pfam" id="PF00005">
    <property type="entry name" value="ABC_tran"/>
    <property type="match status" value="1"/>
</dbReference>
<keyword evidence="4 11" id="KW-0813">Transport</keyword>
<dbReference type="PANTHER" id="PTHR43297:SF2">
    <property type="entry name" value="DIPEPTIDE TRANSPORT ATP-BINDING PROTEIN DPPD"/>
    <property type="match status" value="1"/>
</dbReference>
<comment type="subcellular location">
    <subcellularLocation>
        <location evidence="11">Cell membrane</location>
        <topology evidence="11">Multi-pass membrane protein</topology>
    </subcellularLocation>
    <subcellularLocation>
        <location evidence="2">Cell membrane</location>
        <topology evidence="2">Peripheral membrane protein</topology>
    </subcellularLocation>
    <subcellularLocation>
        <location evidence="1">Membrane</location>
        <topology evidence="1">Multi-pass membrane protein</topology>
    </subcellularLocation>
</comment>
<evidence type="ECO:0000256" key="10">
    <source>
        <dbReference type="ARBA" id="ARBA00023136"/>
    </source>
</evidence>
<dbReference type="InterPro" id="IPR013563">
    <property type="entry name" value="Oligopep_ABC_C"/>
</dbReference>
<dbReference type="EMBL" id="JBHMDG010000008">
    <property type="protein sequence ID" value="MFB9312764.1"/>
    <property type="molecule type" value="Genomic_DNA"/>
</dbReference>
<evidence type="ECO:0000313" key="14">
    <source>
        <dbReference type="EMBL" id="MFB9312764.1"/>
    </source>
</evidence>
<dbReference type="InterPro" id="IPR027417">
    <property type="entry name" value="P-loop_NTPase"/>
</dbReference>
<dbReference type="CDD" id="cd03257">
    <property type="entry name" value="ABC_NikE_OppD_transporters"/>
    <property type="match status" value="1"/>
</dbReference>
<feature type="domain" description="ABC transporter" evidence="12">
    <location>
        <begin position="310"/>
        <end position="559"/>
    </location>
</feature>
<comment type="similarity">
    <text evidence="3">Belongs to the ABC transporter superfamily.</text>
</comment>
<evidence type="ECO:0000256" key="3">
    <source>
        <dbReference type="ARBA" id="ARBA00005417"/>
    </source>
</evidence>
<keyword evidence="5" id="KW-1003">Cell membrane</keyword>
<gene>
    <name evidence="14" type="ORF">ACFFRI_06875</name>
</gene>
<keyword evidence="6 11" id="KW-0812">Transmembrane</keyword>
<organism evidence="14 15">
    <name type="scientific">Nocardioides plantarum</name>
    <dbReference type="NCBI Taxonomy" id="29299"/>
    <lineage>
        <taxon>Bacteria</taxon>
        <taxon>Bacillati</taxon>
        <taxon>Actinomycetota</taxon>
        <taxon>Actinomycetes</taxon>
        <taxon>Propionibacteriales</taxon>
        <taxon>Nocardioidaceae</taxon>
        <taxon>Nocardioides</taxon>
    </lineage>
</organism>
<evidence type="ECO:0000259" key="12">
    <source>
        <dbReference type="PROSITE" id="PS50893"/>
    </source>
</evidence>
<protein>
    <submittedName>
        <fullName evidence="14">Dipeptide/oligopeptide/nickel ABC transporter permease/ATP-binding protein</fullName>
    </submittedName>
</protein>
<dbReference type="Proteomes" id="UP001589750">
    <property type="component" value="Unassembled WGS sequence"/>
</dbReference>
<dbReference type="Gene3D" id="3.40.50.300">
    <property type="entry name" value="P-loop containing nucleotide triphosphate hydrolases"/>
    <property type="match status" value="1"/>
</dbReference>
<evidence type="ECO:0000256" key="7">
    <source>
        <dbReference type="ARBA" id="ARBA00022741"/>
    </source>
</evidence>
<evidence type="ECO:0000256" key="8">
    <source>
        <dbReference type="ARBA" id="ARBA00022840"/>
    </source>
</evidence>